<evidence type="ECO:0000313" key="2">
    <source>
        <dbReference type="EMBL" id="KAK2170018.1"/>
    </source>
</evidence>
<protein>
    <submittedName>
        <fullName evidence="2">Uncharacterized protein</fullName>
    </submittedName>
</protein>
<gene>
    <name evidence="2" type="ORF">LSH36_5g18038</name>
</gene>
<keyword evidence="1" id="KW-0472">Membrane</keyword>
<name>A0AAD9NIQ6_9ANNE</name>
<keyword evidence="3" id="KW-1185">Reference proteome</keyword>
<keyword evidence="1" id="KW-0812">Transmembrane</keyword>
<evidence type="ECO:0000256" key="1">
    <source>
        <dbReference type="SAM" id="Phobius"/>
    </source>
</evidence>
<evidence type="ECO:0000313" key="3">
    <source>
        <dbReference type="Proteomes" id="UP001208570"/>
    </source>
</evidence>
<comment type="caution">
    <text evidence="2">The sequence shown here is derived from an EMBL/GenBank/DDBJ whole genome shotgun (WGS) entry which is preliminary data.</text>
</comment>
<proteinExistence type="predicted"/>
<dbReference type="Proteomes" id="UP001208570">
    <property type="component" value="Unassembled WGS sequence"/>
</dbReference>
<sequence>MFVCYVYCYILNVVVGDVSCKELENILLALACVNEFHISLVLFLLFKVTRYQSRVCLNIDVGRYRGLLFWEIISGVSSSSGGFMRYVNRGFCFAVSLLRDNRPRNPFMEVLLFVPVAVFAHLCY</sequence>
<dbReference type="EMBL" id="JAODUP010000005">
    <property type="protein sequence ID" value="KAK2170018.1"/>
    <property type="molecule type" value="Genomic_DNA"/>
</dbReference>
<accession>A0AAD9NIQ6</accession>
<dbReference type="AlphaFoldDB" id="A0AAD9NIQ6"/>
<organism evidence="2 3">
    <name type="scientific">Paralvinella palmiformis</name>
    <dbReference type="NCBI Taxonomy" id="53620"/>
    <lineage>
        <taxon>Eukaryota</taxon>
        <taxon>Metazoa</taxon>
        <taxon>Spiralia</taxon>
        <taxon>Lophotrochozoa</taxon>
        <taxon>Annelida</taxon>
        <taxon>Polychaeta</taxon>
        <taxon>Sedentaria</taxon>
        <taxon>Canalipalpata</taxon>
        <taxon>Terebellida</taxon>
        <taxon>Terebelliformia</taxon>
        <taxon>Alvinellidae</taxon>
        <taxon>Paralvinella</taxon>
    </lineage>
</organism>
<reference evidence="2" key="1">
    <citation type="journal article" date="2023" name="Mol. Biol. Evol.">
        <title>Third-Generation Sequencing Reveals the Adaptive Role of the Epigenome in Three Deep-Sea Polychaetes.</title>
        <authorList>
            <person name="Perez M."/>
            <person name="Aroh O."/>
            <person name="Sun Y."/>
            <person name="Lan Y."/>
            <person name="Juniper S.K."/>
            <person name="Young C.R."/>
            <person name="Angers B."/>
            <person name="Qian P.Y."/>
        </authorList>
    </citation>
    <scope>NUCLEOTIDE SEQUENCE</scope>
    <source>
        <strain evidence="2">P08H-3</strain>
    </source>
</reference>
<keyword evidence="1" id="KW-1133">Transmembrane helix</keyword>
<feature type="transmembrane region" description="Helical" evidence="1">
    <location>
        <begin position="26"/>
        <end position="46"/>
    </location>
</feature>